<dbReference type="GO" id="GO:0000329">
    <property type="term" value="C:fungal-type vacuole membrane"/>
    <property type="evidence" value="ECO:0007669"/>
    <property type="project" value="TreeGrafter"/>
</dbReference>
<comment type="subcellular location">
    <subcellularLocation>
        <location evidence="1">Membrane</location>
        <topology evidence="1">Multi-pass membrane protein</topology>
    </subcellularLocation>
</comment>
<feature type="region of interest" description="Disordered" evidence="5">
    <location>
        <begin position="105"/>
        <end position="137"/>
    </location>
</feature>
<evidence type="ECO:0000256" key="6">
    <source>
        <dbReference type="SAM" id="Phobius"/>
    </source>
</evidence>
<evidence type="ECO:0000256" key="2">
    <source>
        <dbReference type="ARBA" id="ARBA00022692"/>
    </source>
</evidence>
<gene>
    <name evidence="8" type="ORF">CT0861_06160</name>
</gene>
<feature type="compositionally biased region" description="Low complexity" evidence="5">
    <location>
        <begin position="127"/>
        <end position="137"/>
    </location>
</feature>
<proteinExistence type="predicted"/>
<dbReference type="SUPFAM" id="SSF103481">
    <property type="entry name" value="Multidrug resistance efflux transporter EmrE"/>
    <property type="match status" value="1"/>
</dbReference>
<feature type="transmembrane region" description="Helical" evidence="6">
    <location>
        <begin position="158"/>
        <end position="182"/>
    </location>
</feature>
<evidence type="ECO:0000256" key="1">
    <source>
        <dbReference type="ARBA" id="ARBA00004141"/>
    </source>
</evidence>
<dbReference type="EMBL" id="LFIV01000067">
    <property type="protein sequence ID" value="KZL71699.1"/>
    <property type="molecule type" value="Genomic_DNA"/>
</dbReference>
<dbReference type="Pfam" id="PF16913">
    <property type="entry name" value="PUNUT"/>
    <property type="match status" value="1"/>
</dbReference>
<reference evidence="8 9" key="1">
    <citation type="submission" date="2015-06" db="EMBL/GenBank/DDBJ databases">
        <title>Survival trade-offs in plant roots during colonization by closely related pathogenic and mutualistic fungi.</title>
        <authorList>
            <person name="Hacquard S."/>
            <person name="Kracher B."/>
            <person name="Hiruma K."/>
            <person name="Weinman A."/>
            <person name="Muench P."/>
            <person name="Garrido Oter R."/>
            <person name="Ver Loren van Themaat E."/>
            <person name="Dallerey J.-F."/>
            <person name="Damm U."/>
            <person name="Henrissat B."/>
            <person name="Lespinet O."/>
            <person name="Thon M."/>
            <person name="Kemen E."/>
            <person name="McHardy A.C."/>
            <person name="Schulze-Lefert P."/>
            <person name="O'Connell R.J."/>
        </authorList>
    </citation>
    <scope>NUCLEOTIDE SEQUENCE [LARGE SCALE GENOMIC DNA]</scope>
    <source>
        <strain evidence="8 9">0861</strain>
    </source>
</reference>
<dbReference type="PANTHER" id="PTHR23051:SF0">
    <property type="entry name" value="SOLUTE CARRIER FAMILY 35 MEMBER F5"/>
    <property type="match status" value="1"/>
</dbReference>
<feature type="transmembrane region" description="Helical" evidence="6">
    <location>
        <begin position="409"/>
        <end position="433"/>
    </location>
</feature>
<dbReference type="InterPro" id="IPR037185">
    <property type="entry name" value="EmrE-like"/>
</dbReference>
<feature type="region of interest" description="Disordered" evidence="5">
    <location>
        <begin position="13"/>
        <end position="45"/>
    </location>
</feature>
<feature type="transmembrane region" description="Helical" evidence="6">
    <location>
        <begin position="502"/>
        <end position="518"/>
    </location>
</feature>
<keyword evidence="4 6" id="KW-0472">Membrane</keyword>
<feature type="domain" description="DUF3955" evidence="7">
    <location>
        <begin position="158"/>
        <end position="213"/>
    </location>
</feature>
<sequence>LWSPAIPLRISSYPRRPEDTVGVRQSVPGSHAPSQRRDIRPPLPWTRSSTKLEFSATASLWSNAYGVGDLGLPDGGQSFLKLLPSRQIAKPRTEKMAPSEPMLPAAIAPESHGRPPRRSFSSTDRLSASVASTNRSRSTVRSSGWQAKMGLGGVARRTLGISLLLVTVLLWTISNFLASYIFSDHSYNKPFFVVYMNTSVFAVSLVPMLVRFLMQHGVEGLRREAMVVWNEQRHGKASLKTAEDEEDTVAGERLLVDDEPSLEMEGFEVTKAVERLTFRETAVISLEFCMLWFFANYFASACLEYTSVGSVTILNSTSSVWTLVFCALMGVEGFTLRKFIGVLASLTGIVLISTVDLSGSSDENRGSFPHKTTAQIAIGDLMAFVSAIIYGLYVTVMKRRVGNEDRVNMPLFFGLVGLFNLVFLWPVFFILHFTGLEPFSFPPTAKIWAIVISNSLSSFISDMSWAYAMLLTTPLVVTVGLSLTIPLSLVGEMIQYSQYSSWVYWAGAAVVLISFLFINNESHEDEPGDNGPEAGSRAAHS</sequence>
<feature type="transmembrane region" description="Helical" evidence="6">
    <location>
        <begin position="281"/>
        <end position="299"/>
    </location>
</feature>
<keyword evidence="2 6" id="KW-0812">Transmembrane</keyword>
<evidence type="ECO:0000256" key="3">
    <source>
        <dbReference type="ARBA" id="ARBA00022989"/>
    </source>
</evidence>
<evidence type="ECO:0000313" key="9">
    <source>
        <dbReference type="Proteomes" id="UP000076552"/>
    </source>
</evidence>
<organism evidence="8 9">
    <name type="scientific">Colletotrichum tofieldiae</name>
    <dbReference type="NCBI Taxonomy" id="708197"/>
    <lineage>
        <taxon>Eukaryota</taxon>
        <taxon>Fungi</taxon>
        <taxon>Dikarya</taxon>
        <taxon>Ascomycota</taxon>
        <taxon>Pezizomycotina</taxon>
        <taxon>Sordariomycetes</taxon>
        <taxon>Hypocreomycetidae</taxon>
        <taxon>Glomerellales</taxon>
        <taxon>Glomerellaceae</taxon>
        <taxon>Colletotrichum</taxon>
        <taxon>Colletotrichum spaethianum species complex</taxon>
    </lineage>
</organism>
<evidence type="ECO:0000256" key="4">
    <source>
        <dbReference type="ARBA" id="ARBA00023136"/>
    </source>
</evidence>
<feature type="transmembrane region" description="Helical" evidence="6">
    <location>
        <begin position="194"/>
        <end position="214"/>
    </location>
</feature>
<feature type="non-terminal residue" evidence="8">
    <location>
        <position position="1"/>
    </location>
</feature>
<evidence type="ECO:0000259" key="7">
    <source>
        <dbReference type="Pfam" id="PF13127"/>
    </source>
</evidence>
<comment type="caution">
    <text evidence="8">The sequence shown here is derived from an EMBL/GenBank/DDBJ whole genome shotgun (WGS) entry which is preliminary data.</text>
</comment>
<dbReference type="AlphaFoldDB" id="A0A166T7Z4"/>
<keyword evidence="3 6" id="KW-1133">Transmembrane helix</keyword>
<name>A0A166T7Z4_9PEZI</name>
<accession>A0A166T7Z4</accession>
<dbReference type="Proteomes" id="UP000076552">
    <property type="component" value="Unassembled WGS sequence"/>
</dbReference>
<dbReference type="Pfam" id="PF13127">
    <property type="entry name" value="DUF3955"/>
    <property type="match status" value="1"/>
</dbReference>
<evidence type="ECO:0000256" key="5">
    <source>
        <dbReference type="SAM" id="MobiDB-lite"/>
    </source>
</evidence>
<feature type="transmembrane region" description="Helical" evidence="6">
    <location>
        <begin position="375"/>
        <end position="397"/>
    </location>
</feature>
<protein>
    <submittedName>
        <fullName evidence="8">Vacuolar membrane protein</fullName>
    </submittedName>
</protein>
<evidence type="ECO:0000313" key="8">
    <source>
        <dbReference type="EMBL" id="KZL71699.1"/>
    </source>
</evidence>
<keyword evidence="9" id="KW-1185">Reference proteome</keyword>
<feature type="transmembrane region" description="Helical" evidence="6">
    <location>
        <begin position="465"/>
        <end position="490"/>
    </location>
</feature>
<dbReference type="PANTHER" id="PTHR23051">
    <property type="entry name" value="SOLUTE CARRIER FAMILY 35, MEMBER F5"/>
    <property type="match status" value="1"/>
</dbReference>
<feature type="transmembrane region" description="Helical" evidence="6">
    <location>
        <begin position="338"/>
        <end position="355"/>
    </location>
</feature>
<feature type="transmembrane region" description="Helical" evidence="6">
    <location>
        <begin position="311"/>
        <end position="331"/>
    </location>
</feature>
<dbReference type="InterPro" id="IPR025016">
    <property type="entry name" value="DUF3955"/>
</dbReference>